<dbReference type="GO" id="GO:0008907">
    <property type="term" value="F:integrase activity"/>
    <property type="evidence" value="ECO:0007669"/>
    <property type="project" value="InterPro"/>
</dbReference>
<evidence type="ECO:0000256" key="1">
    <source>
        <dbReference type="ARBA" id="ARBA00008857"/>
    </source>
</evidence>
<sequence length="387" mass="43936">MAARPRKYKQHVANLYQKTDKRNGKTYFTYKHPLTGKMIGLGCDRDKAFEAARQANILIAEQKLEQLNFAIQQNPKAVKVVGLSAKSWVARYQKIQQERTKTGELTESTLKNKNYLAQIFADRFGNRGIKDISTKDIVDVIDAYKLEGKAAMASNIKSLWIDLYKEAQYAGEVEPGFNPAIHTRNIKLTPQRQRVSESDLIELMDTDLFKSRHYLRMAVKLAITTGLRRADIADLKFSDVKGDHLFVSLKKSVGKTKLAFPLTLTNPFLGQSLGEIIKECRSSRIVSKHMVHSSENAGRAKRGDQISLSTLSKSFMAAKRECSKSVAESSFSFHELRSFAERTYRDAGYDTKAILGHKHQDMTDKYNDDLKNSYTYIIIPSDHETHE</sequence>
<protein>
    <submittedName>
        <fullName evidence="8">Putative integrase</fullName>
    </submittedName>
</protein>
<gene>
    <name evidence="8" type="ORF">VPR01S_20_00190</name>
</gene>
<evidence type="ECO:0000313" key="9">
    <source>
        <dbReference type="Proteomes" id="UP000016570"/>
    </source>
</evidence>
<dbReference type="InterPro" id="IPR044068">
    <property type="entry name" value="CB"/>
</dbReference>
<dbReference type="InterPro" id="IPR002104">
    <property type="entry name" value="Integrase_catalytic"/>
</dbReference>
<keyword evidence="3 5" id="KW-0238">DNA-binding</keyword>
<dbReference type="RefSeq" id="WP_021706807.1">
    <property type="nucleotide sequence ID" value="NZ_BATJ01000020.1"/>
</dbReference>
<proteinExistence type="inferred from homology"/>
<evidence type="ECO:0000259" key="6">
    <source>
        <dbReference type="PROSITE" id="PS51898"/>
    </source>
</evidence>
<name>U3BGQ8_VIBPR</name>
<dbReference type="InterPro" id="IPR011010">
    <property type="entry name" value="DNA_brk_join_enz"/>
</dbReference>
<evidence type="ECO:0000256" key="5">
    <source>
        <dbReference type="PROSITE-ProRule" id="PRU01248"/>
    </source>
</evidence>
<feature type="domain" description="Tyr recombinase" evidence="6">
    <location>
        <begin position="190"/>
        <end position="379"/>
    </location>
</feature>
<dbReference type="InterPro" id="IPR016177">
    <property type="entry name" value="DNA-bd_dom_sf"/>
</dbReference>
<dbReference type="Gene3D" id="1.10.150.130">
    <property type="match status" value="1"/>
</dbReference>
<keyword evidence="4" id="KW-0233">DNA recombination</keyword>
<organism evidence="8 9">
    <name type="scientific">Vibrio proteolyticus NBRC 13287</name>
    <dbReference type="NCBI Taxonomy" id="1219065"/>
    <lineage>
        <taxon>Bacteria</taxon>
        <taxon>Pseudomonadati</taxon>
        <taxon>Pseudomonadota</taxon>
        <taxon>Gammaproteobacteria</taxon>
        <taxon>Vibrionales</taxon>
        <taxon>Vibrionaceae</taxon>
        <taxon>Vibrio</taxon>
    </lineage>
</organism>
<accession>U3BGQ8</accession>
<dbReference type="Gene3D" id="1.10.443.10">
    <property type="entry name" value="Intergrase catalytic core"/>
    <property type="match status" value="1"/>
</dbReference>
<evidence type="ECO:0000259" key="7">
    <source>
        <dbReference type="PROSITE" id="PS51900"/>
    </source>
</evidence>
<dbReference type="Pfam" id="PF09003">
    <property type="entry name" value="Arm-DNA-bind_1"/>
    <property type="match status" value="1"/>
</dbReference>
<comment type="caution">
    <text evidence="8">The sequence shown here is derived from an EMBL/GenBank/DDBJ whole genome shotgun (WGS) entry which is preliminary data.</text>
</comment>
<dbReference type="GO" id="GO:0006310">
    <property type="term" value="P:DNA recombination"/>
    <property type="evidence" value="ECO:0007669"/>
    <property type="project" value="UniProtKB-KW"/>
</dbReference>
<dbReference type="GO" id="GO:0003677">
    <property type="term" value="F:DNA binding"/>
    <property type="evidence" value="ECO:0007669"/>
    <property type="project" value="UniProtKB-UniRule"/>
</dbReference>
<dbReference type="EMBL" id="BATJ01000020">
    <property type="protein sequence ID" value="GAD68839.1"/>
    <property type="molecule type" value="Genomic_DNA"/>
</dbReference>
<dbReference type="SUPFAM" id="SSF56349">
    <property type="entry name" value="DNA breaking-rejoining enzymes"/>
    <property type="match status" value="1"/>
</dbReference>
<dbReference type="InterPro" id="IPR010998">
    <property type="entry name" value="Integrase_recombinase_N"/>
</dbReference>
<dbReference type="Pfam" id="PF00589">
    <property type="entry name" value="Phage_integrase"/>
    <property type="match status" value="1"/>
</dbReference>
<evidence type="ECO:0000256" key="4">
    <source>
        <dbReference type="ARBA" id="ARBA00023172"/>
    </source>
</evidence>
<dbReference type="SUPFAM" id="SSF54171">
    <property type="entry name" value="DNA-binding domain"/>
    <property type="match status" value="1"/>
</dbReference>
<dbReference type="eggNOG" id="COG0582">
    <property type="taxonomic scope" value="Bacteria"/>
</dbReference>
<dbReference type="Gene3D" id="3.30.160.60">
    <property type="entry name" value="Classic Zinc Finger"/>
    <property type="match status" value="1"/>
</dbReference>
<keyword evidence="2" id="KW-0229">DNA integration</keyword>
<dbReference type="STRING" id="1219065.VPR01S_20_00190"/>
<dbReference type="InterPro" id="IPR050808">
    <property type="entry name" value="Phage_Integrase"/>
</dbReference>
<comment type="similarity">
    <text evidence="1">Belongs to the 'phage' integrase family.</text>
</comment>
<dbReference type="PROSITE" id="PS51900">
    <property type="entry name" value="CB"/>
    <property type="match status" value="1"/>
</dbReference>
<dbReference type="Proteomes" id="UP000016570">
    <property type="component" value="Unassembled WGS sequence"/>
</dbReference>
<dbReference type="PROSITE" id="PS51898">
    <property type="entry name" value="TYR_RECOMBINASE"/>
    <property type="match status" value="1"/>
</dbReference>
<dbReference type="InterPro" id="IPR015094">
    <property type="entry name" value="Integrase_lambda-typ_DNA-bd_N"/>
</dbReference>
<evidence type="ECO:0000256" key="2">
    <source>
        <dbReference type="ARBA" id="ARBA00022908"/>
    </source>
</evidence>
<evidence type="ECO:0000256" key="3">
    <source>
        <dbReference type="ARBA" id="ARBA00023125"/>
    </source>
</evidence>
<dbReference type="PANTHER" id="PTHR30629">
    <property type="entry name" value="PROPHAGE INTEGRASE"/>
    <property type="match status" value="1"/>
</dbReference>
<evidence type="ECO:0000313" key="8">
    <source>
        <dbReference type="EMBL" id="GAD68839.1"/>
    </source>
</evidence>
<reference evidence="8 9" key="1">
    <citation type="submission" date="2013-09" db="EMBL/GenBank/DDBJ databases">
        <title>Whole genome shotgun sequence of Vibrio proteolyticus NBRC 13287.</title>
        <authorList>
            <person name="Isaki S."/>
            <person name="Hosoyama A."/>
            <person name="Numata M."/>
            <person name="Hashimoto M."/>
            <person name="Hosoyama Y."/>
            <person name="Tsuchikane K."/>
            <person name="Noguchi M."/>
            <person name="Hirakata S."/>
            <person name="Ichikawa N."/>
            <person name="Ohji S."/>
            <person name="Yamazoe A."/>
            <person name="Fujita N."/>
        </authorList>
    </citation>
    <scope>NUCLEOTIDE SEQUENCE [LARGE SCALE GENOMIC DNA]</scope>
    <source>
        <strain evidence="8 9">NBRC 13287</strain>
    </source>
</reference>
<dbReference type="InterPro" id="IPR013762">
    <property type="entry name" value="Integrase-like_cat_sf"/>
</dbReference>
<dbReference type="AlphaFoldDB" id="U3BGQ8"/>
<keyword evidence="9" id="KW-1185">Reference proteome</keyword>
<feature type="domain" description="Core-binding (CB)" evidence="7">
    <location>
        <begin position="83"/>
        <end position="168"/>
    </location>
</feature>
<dbReference type="PANTHER" id="PTHR30629:SF2">
    <property type="entry name" value="PROPHAGE INTEGRASE INTS-RELATED"/>
    <property type="match status" value="1"/>
</dbReference>